<dbReference type="EMBL" id="RFLX01000032">
    <property type="protein sequence ID" value="RMI17315.1"/>
    <property type="molecule type" value="Genomic_DNA"/>
</dbReference>
<organism evidence="1 4">
    <name type="scientific">Teichococcus wenyumeiae</name>
    <dbReference type="NCBI Taxonomy" id="2478470"/>
    <lineage>
        <taxon>Bacteria</taxon>
        <taxon>Pseudomonadati</taxon>
        <taxon>Pseudomonadota</taxon>
        <taxon>Alphaproteobacteria</taxon>
        <taxon>Acetobacterales</taxon>
        <taxon>Roseomonadaceae</taxon>
        <taxon>Roseomonas</taxon>
    </lineage>
</organism>
<dbReference type="AlphaFoldDB" id="A0A3A9JDR7"/>
<dbReference type="EMBL" id="RAQU01000036">
    <property type="protein sequence ID" value="RKK04682.1"/>
    <property type="molecule type" value="Genomic_DNA"/>
</dbReference>
<dbReference type="InParanoid" id="A0A3A9JDR7"/>
<evidence type="ECO:0000313" key="2">
    <source>
        <dbReference type="EMBL" id="RMI17315.1"/>
    </source>
</evidence>
<dbReference type="Proteomes" id="UP000274097">
    <property type="component" value="Unassembled WGS sequence"/>
</dbReference>
<accession>A0A3A9JDR7</accession>
<evidence type="ECO:0000313" key="1">
    <source>
        <dbReference type="EMBL" id="RKK04682.1"/>
    </source>
</evidence>
<proteinExistence type="predicted"/>
<name>A0A3A9JDR7_9PROT</name>
<reference evidence="1 4" key="1">
    <citation type="submission" date="2018-09" db="EMBL/GenBank/DDBJ databases">
        <title>Roseomonas sp. nov., isolated from feces of Tibetan antelopes in the Qinghai-Tibet plateau, China.</title>
        <authorList>
            <person name="Tian Z."/>
        </authorList>
    </citation>
    <scope>NUCLEOTIDE SEQUENCE [LARGE SCALE GENOMIC DNA]</scope>
    <source>
        <strain evidence="2 3">Z23</strain>
        <strain evidence="1 4">Z24</strain>
    </source>
</reference>
<evidence type="ECO:0000313" key="4">
    <source>
        <dbReference type="Proteomes" id="UP000278036"/>
    </source>
</evidence>
<comment type="caution">
    <text evidence="1">The sequence shown here is derived from an EMBL/GenBank/DDBJ whole genome shotgun (WGS) entry which is preliminary data.</text>
</comment>
<gene>
    <name evidence="1" type="ORF">D6Z83_08220</name>
    <name evidence="2" type="ORF">EBE87_23090</name>
</gene>
<sequence>MKKGSCFLIYPHVNASFFAFCQIDRCKDSLSILFCLTEPELVPSRLRLLEVAYVEGACDFAILTHCFGIRAKVAVAQERSEQNSRLFDRICKRKELPFTDCREECHCSFVDISLSG</sequence>
<protein>
    <submittedName>
        <fullName evidence="1">Uncharacterized protein</fullName>
    </submittedName>
</protein>
<evidence type="ECO:0000313" key="3">
    <source>
        <dbReference type="Proteomes" id="UP000274097"/>
    </source>
</evidence>
<dbReference type="Proteomes" id="UP000278036">
    <property type="component" value="Unassembled WGS sequence"/>
</dbReference>
<keyword evidence="3" id="KW-1185">Reference proteome</keyword>